<dbReference type="OrthoDB" id="6933958at2"/>
<name>A0A1I6L0R2_9FIRM</name>
<dbReference type="AlphaFoldDB" id="A0A1I6L0R2"/>
<evidence type="ECO:0000313" key="2">
    <source>
        <dbReference type="EMBL" id="SFR97044.1"/>
    </source>
</evidence>
<accession>A0A1I6L0R2</accession>
<reference evidence="2 3" key="1">
    <citation type="submission" date="2016-10" db="EMBL/GenBank/DDBJ databases">
        <authorList>
            <person name="de Groot N.N."/>
        </authorList>
    </citation>
    <scope>NUCLEOTIDE SEQUENCE [LARGE SCALE GENOMIC DNA]</scope>
    <source>
        <strain evidence="2 3">743A</strain>
    </source>
</reference>
<dbReference type="EMBL" id="FOYZ01000012">
    <property type="protein sequence ID" value="SFR97044.1"/>
    <property type="molecule type" value="Genomic_DNA"/>
</dbReference>
<keyword evidence="1" id="KW-0472">Membrane</keyword>
<protein>
    <recommendedName>
        <fullName evidence="4">N-acetyltransferase domain-containing protein</fullName>
    </recommendedName>
</protein>
<proteinExistence type="predicted"/>
<dbReference type="RefSeq" id="WP_092562337.1">
    <property type="nucleotide sequence ID" value="NZ_FOYZ01000012.1"/>
</dbReference>
<keyword evidence="3" id="KW-1185">Reference proteome</keyword>
<feature type="transmembrane region" description="Helical" evidence="1">
    <location>
        <begin position="88"/>
        <end position="107"/>
    </location>
</feature>
<evidence type="ECO:0000313" key="3">
    <source>
        <dbReference type="Proteomes" id="UP000199659"/>
    </source>
</evidence>
<gene>
    <name evidence="2" type="ORF">SAMN05661086_02962</name>
</gene>
<dbReference type="STRING" id="37658.SAMN05661086_02962"/>
<evidence type="ECO:0000256" key="1">
    <source>
        <dbReference type="SAM" id="Phobius"/>
    </source>
</evidence>
<keyword evidence="1" id="KW-1133">Transmembrane helix</keyword>
<dbReference type="Proteomes" id="UP000199659">
    <property type="component" value="Unassembled WGS sequence"/>
</dbReference>
<keyword evidence="1" id="KW-0812">Transmembrane</keyword>
<evidence type="ECO:0008006" key="4">
    <source>
        <dbReference type="Google" id="ProtNLM"/>
    </source>
</evidence>
<organism evidence="2 3">
    <name type="scientific">Anaeromicropila populeti</name>
    <dbReference type="NCBI Taxonomy" id="37658"/>
    <lineage>
        <taxon>Bacteria</taxon>
        <taxon>Bacillati</taxon>
        <taxon>Bacillota</taxon>
        <taxon>Clostridia</taxon>
        <taxon>Lachnospirales</taxon>
        <taxon>Lachnospiraceae</taxon>
        <taxon>Anaeromicropila</taxon>
    </lineage>
</organism>
<sequence>MYWTREEVTNKYIFKYSDGKDPISEADRNKIISDLAEGMPGMKVKDYFENQLEIFNKYEIVLCAIDKETNKYVGIFGSKWYENYDTPFLYLWTAFVAAQYQGSILFLEMAMRHIKDSMAESKDLKLIVTKTYHPTVYRTLEMFSKNAKLNLYPSIDIDNHEHLLAEDARKIANIVAPVAKLDEKTGALVDGMATAGIEFYSERPTCSVQAINEYFAAALNTYDQMLCIIKFDQEGSLNKCLELLNKMK</sequence>